<evidence type="ECO:0000313" key="4">
    <source>
        <dbReference type="EMBL" id="CAD7223895.1"/>
    </source>
</evidence>
<keyword evidence="2" id="KW-0175">Coiled coil</keyword>
<reference evidence="4" key="1">
    <citation type="submission" date="2020-11" db="EMBL/GenBank/DDBJ databases">
        <authorList>
            <person name="Tran Van P."/>
        </authorList>
    </citation>
    <scope>NUCLEOTIDE SEQUENCE</scope>
</reference>
<dbReference type="Gene3D" id="1.20.5.1700">
    <property type="match status" value="1"/>
</dbReference>
<dbReference type="PANTHER" id="PTHR46176:SF1">
    <property type="entry name" value="LD21662P"/>
    <property type="match status" value="1"/>
</dbReference>
<evidence type="ECO:0000256" key="1">
    <source>
        <dbReference type="ARBA" id="ARBA00009097"/>
    </source>
</evidence>
<protein>
    <submittedName>
        <fullName evidence="4">Uncharacterized protein</fullName>
    </submittedName>
</protein>
<dbReference type="InterPro" id="IPR032017">
    <property type="entry name" value="FAM76"/>
</dbReference>
<name>A0A7R8ZKY8_9CRUS</name>
<dbReference type="OrthoDB" id="3689at2759"/>
<feature type="compositionally biased region" description="Polar residues" evidence="3">
    <location>
        <begin position="202"/>
        <end position="212"/>
    </location>
</feature>
<gene>
    <name evidence="4" type="ORF">CTOB1V02_LOCUS1868</name>
</gene>
<sequence>MDGKLLCYLCTSSLKRALEKSKQTDQLRHGHSASRHSSSGGSKREATKRPHHRVDVTKHPPLSDEPVVKQPALTSKLKLSSASEDPTSDHMIQIAALKEEIAKLNKQIGQMNQGMLEKDKQITQLKAQIHNIEQDYRRKAKDTGASHGKMVEEMSRKIKELQRQNAVLSKGARKADRSLNKAVLDKTPVDVPATGSGPVSADASSASNSPVI</sequence>
<dbReference type="PANTHER" id="PTHR46176">
    <property type="entry name" value="LD21662P"/>
    <property type="match status" value="1"/>
</dbReference>
<dbReference type="Pfam" id="PF16046">
    <property type="entry name" value="FAM76"/>
    <property type="match status" value="1"/>
</dbReference>
<feature type="region of interest" description="Disordered" evidence="3">
    <location>
        <begin position="20"/>
        <end position="70"/>
    </location>
</feature>
<feature type="compositionally biased region" description="Basic and acidic residues" evidence="3">
    <location>
        <begin position="42"/>
        <end position="62"/>
    </location>
</feature>
<dbReference type="GO" id="GO:0016607">
    <property type="term" value="C:nuclear speck"/>
    <property type="evidence" value="ECO:0007669"/>
    <property type="project" value="TreeGrafter"/>
</dbReference>
<feature type="region of interest" description="Disordered" evidence="3">
    <location>
        <begin position="166"/>
        <end position="212"/>
    </location>
</feature>
<feature type="compositionally biased region" description="Basic and acidic residues" evidence="3">
    <location>
        <begin position="173"/>
        <end position="188"/>
    </location>
</feature>
<dbReference type="EMBL" id="OB660272">
    <property type="protein sequence ID" value="CAD7223895.1"/>
    <property type="molecule type" value="Genomic_DNA"/>
</dbReference>
<accession>A0A7R8ZKY8</accession>
<comment type="similarity">
    <text evidence="1">Belongs to the FAM76 family.</text>
</comment>
<proteinExistence type="inferred from homology"/>
<dbReference type="AlphaFoldDB" id="A0A7R8ZKY8"/>
<evidence type="ECO:0000256" key="2">
    <source>
        <dbReference type="ARBA" id="ARBA00023054"/>
    </source>
</evidence>
<organism evidence="4">
    <name type="scientific">Cyprideis torosa</name>
    <dbReference type="NCBI Taxonomy" id="163714"/>
    <lineage>
        <taxon>Eukaryota</taxon>
        <taxon>Metazoa</taxon>
        <taxon>Ecdysozoa</taxon>
        <taxon>Arthropoda</taxon>
        <taxon>Crustacea</taxon>
        <taxon>Oligostraca</taxon>
        <taxon>Ostracoda</taxon>
        <taxon>Podocopa</taxon>
        <taxon>Podocopida</taxon>
        <taxon>Cytherocopina</taxon>
        <taxon>Cytheroidea</taxon>
        <taxon>Cytherideidae</taxon>
        <taxon>Cyprideis</taxon>
    </lineage>
</organism>
<evidence type="ECO:0000256" key="3">
    <source>
        <dbReference type="SAM" id="MobiDB-lite"/>
    </source>
</evidence>